<dbReference type="EMBL" id="CM037624">
    <property type="protein sequence ID" value="KAH8010365.1"/>
    <property type="molecule type" value="Genomic_DNA"/>
</dbReference>
<proteinExistence type="predicted"/>
<organism evidence="1 2">
    <name type="scientific">Sphaerodactylus townsendi</name>
    <dbReference type="NCBI Taxonomy" id="933632"/>
    <lineage>
        <taxon>Eukaryota</taxon>
        <taxon>Metazoa</taxon>
        <taxon>Chordata</taxon>
        <taxon>Craniata</taxon>
        <taxon>Vertebrata</taxon>
        <taxon>Euteleostomi</taxon>
        <taxon>Lepidosauria</taxon>
        <taxon>Squamata</taxon>
        <taxon>Bifurcata</taxon>
        <taxon>Gekkota</taxon>
        <taxon>Sphaerodactylidae</taxon>
        <taxon>Sphaerodactylus</taxon>
    </lineage>
</organism>
<sequence>MPHQQHHYQVATILFSLTEMLVLHWSQVLEGPEGGLKPWSNVMEILEEKDGLDTELLVYAMTLVNKTLAGLPDQDSFYDVVDYLEELGIEAVSQRHLNKKGADLDLVEQFNIYEMAAQTRTGTSGNPPSCRKDRRRASLGCLAEAGSVEAEAFCPDDQEHFISYSASCLSSGVPLRNAVRRSPVRE</sequence>
<accession>A0ACB8FSY8</accession>
<evidence type="ECO:0000313" key="2">
    <source>
        <dbReference type="Proteomes" id="UP000827872"/>
    </source>
</evidence>
<reference evidence="1" key="1">
    <citation type="submission" date="2021-08" db="EMBL/GenBank/DDBJ databases">
        <title>The first chromosome-level gecko genome reveals the dynamic sex chromosomes of Neotropical dwarf geckos (Sphaerodactylidae: Sphaerodactylus).</title>
        <authorList>
            <person name="Pinto B.J."/>
            <person name="Keating S.E."/>
            <person name="Gamble T."/>
        </authorList>
    </citation>
    <scope>NUCLEOTIDE SEQUENCE</scope>
    <source>
        <strain evidence="1">TG3544</strain>
    </source>
</reference>
<name>A0ACB8FSY8_9SAUR</name>
<dbReference type="Proteomes" id="UP000827872">
    <property type="component" value="Linkage Group LG11"/>
</dbReference>
<comment type="caution">
    <text evidence="1">The sequence shown here is derived from an EMBL/GenBank/DDBJ whole genome shotgun (WGS) entry which is preliminary data.</text>
</comment>
<gene>
    <name evidence="1" type="ORF">K3G42_002736</name>
</gene>
<evidence type="ECO:0000313" key="1">
    <source>
        <dbReference type="EMBL" id="KAH8010365.1"/>
    </source>
</evidence>
<keyword evidence="2" id="KW-1185">Reference proteome</keyword>
<protein>
    <submittedName>
        <fullName evidence="1">Uncharacterized protein</fullName>
    </submittedName>
</protein>